<gene>
    <name evidence="7" type="ORF">UREOM_5710</name>
</gene>
<accession>A0ABP9U874</accession>
<dbReference type="EMBL" id="BAABQM010000004">
    <property type="protein sequence ID" value="GAA5414860.1"/>
    <property type="molecule type" value="Genomic_DNA"/>
</dbReference>
<dbReference type="PANTHER" id="PTHR47089">
    <property type="entry name" value="ABC TRANSPORTER, PERMEASE PROTEIN"/>
    <property type="match status" value="1"/>
</dbReference>
<protein>
    <submittedName>
        <fullName evidence="7">ABC transporter permease</fullName>
    </submittedName>
</protein>
<feature type="transmembrane region" description="Helical" evidence="6">
    <location>
        <begin position="28"/>
        <end position="51"/>
    </location>
</feature>
<proteinExistence type="predicted"/>
<evidence type="ECO:0000313" key="8">
    <source>
        <dbReference type="Proteomes" id="UP001449582"/>
    </source>
</evidence>
<evidence type="ECO:0000256" key="5">
    <source>
        <dbReference type="ARBA" id="ARBA00023136"/>
    </source>
</evidence>
<feature type="transmembrane region" description="Helical" evidence="6">
    <location>
        <begin position="160"/>
        <end position="179"/>
    </location>
</feature>
<dbReference type="RefSeq" id="WP_353290021.1">
    <property type="nucleotide sequence ID" value="NZ_BAABQM010000004.1"/>
</dbReference>
<dbReference type="PANTHER" id="PTHR47089:SF1">
    <property type="entry name" value="GUANOSINE ABC TRANSPORTER PERMEASE PROTEIN NUPP"/>
    <property type="match status" value="1"/>
</dbReference>
<feature type="transmembrane region" description="Helical" evidence="6">
    <location>
        <begin position="334"/>
        <end position="355"/>
    </location>
</feature>
<dbReference type="Proteomes" id="UP001449582">
    <property type="component" value="Unassembled WGS sequence"/>
</dbReference>
<keyword evidence="2" id="KW-1003">Cell membrane</keyword>
<feature type="transmembrane region" description="Helical" evidence="6">
    <location>
        <begin position="71"/>
        <end position="89"/>
    </location>
</feature>
<evidence type="ECO:0000313" key="7">
    <source>
        <dbReference type="EMBL" id="GAA5414860.1"/>
    </source>
</evidence>
<dbReference type="Pfam" id="PF02653">
    <property type="entry name" value="BPD_transp_2"/>
    <property type="match status" value="1"/>
</dbReference>
<dbReference type="InterPro" id="IPR001851">
    <property type="entry name" value="ABC_transp_permease"/>
</dbReference>
<keyword evidence="4 6" id="KW-1133">Transmembrane helix</keyword>
<comment type="caution">
    <text evidence="7">The sequence shown here is derived from an EMBL/GenBank/DDBJ whole genome shotgun (WGS) entry which is preliminary data.</text>
</comment>
<dbReference type="CDD" id="cd06580">
    <property type="entry name" value="TM_PBP1_transp_TpRbsC_like"/>
    <property type="match status" value="1"/>
</dbReference>
<feature type="transmembrane region" description="Helical" evidence="6">
    <location>
        <begin position="96"/>
        <end position="116"/>
    </location>
</feature>
<evidence type="ECO:0000256" key="1">
    <source>
        <dbReference type="ARBA" id="ARBA00004651"/>
    </source>
</evidence>
<organism evidence="7 8">
    <name type="scientific">Ureaplasma ceti</name>
    <dbReference type="NCBI Taxonomy" id="3119530"/>
    <lineage>
        <taxon>Bacteria</taxon>
        <taxon>Bacillati</taxon>
        <taxon>Mycoplasmatota</taxon>
        <taxon>Mycoplasmoidales</taxon>
        <taxon>Mycoplasmoidaceae</taxon>
        <taxon>Ureaplasma</taxon>
    </lineage>
</organism>
<evidence type="ECO:0000256" key="3">
    <source>
        <dbReference type="ARBA" id="ARBA00022692"/>
    </source>
</evidence>
<keyword evidence="5 6" id="KW-0472">Membrane</keyword>
<feature type="transmembrane region" description="Helical" evidence="6">
    <location>
        <begin position="245"/>
        <end position="273"/>
    </location>
</feature>
<keyword evidence="8" id="KW-1185">Reference proteome</keyword>
<feature type="transmembrane region" description="Helical" evidence="6">
    <location>
        <begin position="199"/>
        <end position="224"/>
    </location>
</feature>
<evidence type="ECO:0000256" key="2">
    <source>
        <dbReference type="ARBA" id="ARBA00022475"/>
    </source>
</evidence>
<evidence type="ECO:0000256" key="4">
    <source>
        <dbReference type="ARBA" id="ARBA00022989"/>
    </source>
</evidence>
<evidence type="ECO:0000256" key="6">
    <source>
        <dbReference type="SAM" id="Phobius"/>
    </source>
</evidence>
<reference evidence="7" key="1">
    <citation type="submission" date="2024-02" db="EMBL/GenBank/DDBJ databases">
        <title>Draft genome sequence of new strains in genus Ureaplasma.</title>
        <authorList>
            <person name="Nakajima Y."/>
            <person name="Segawa T."/>
        </authorList>
    </citation>
    <scope>NUCLEOTIDE SEQUENCE [LARGE SCALE GENOMIC DNA]</scope>
    <source>
        <strain evidence="7">OM1</strain>
    </source>
</reference>
<comment type="subcellular location">
    <subcellularLocation>
        <location evidence="1">Cell membrane</location>
        <topology evidence="1">Multi-pass membrane protein</topology>
    </subcellularLocation>
</comment>
<sequence length="593" mass="65544">MGFLKLRSKLAWDSFIYTKSRKSATKNIISVVIAITLSVLAALLIAIAVGYNPGTILQQLFTKGFIDWHKLIFNIVILGVGALAFSFAFRAGVFNIGIAGQMMTAGICILVISRALSKVYFPYGSGQVFMTLIAVVIGAFVAGAVAALKVYLKVNEVISSILLNWIVFFAVRLIISKFYSDPNQLLSQSYDIPEQFRLVAPGIGGWLPALILLLILAGGMFVIIKYTVFGHKVISVGSSLTASKYAGYNVNGINIATMAISGGIAGILGYILYTAGESPSIPISMSMNALPVAGMNGIAIGLIAMSNPIAILPVSFIIGLFQSSAPFLVTPPAFSSLILGFVILGAALFVILTRYKPWLWIKQKLYGFYAPKHYQSFENGMESLISKYKALISEKTREMRNNAKLIKQGNAEVEPINVSKEANDMFNSYMTDRVATVAQYKKHLLVTKATQIFFPEVEAQNVVNEKNHAYDVQFINFKSKQANNIRKYEEKLASSDLTEAQRTQYLTKIDKISQSIDKNYELLLKWKGKKEKIVTSWYLAKLRMSGSIEKHRDHFLKQAQKLNLNSDEKALVIEWINDSYLEAKESSSKGVTK</sequence>
<keyword evidence="3 6" id="KW-0812">Transmembrane</keyword>
<feature type="transmembrane region" description="Helical" evidence="6">
    <location>
        <begin position="128"/>
        <end position="148"/>
    </location>
</feature>
<name>A0ABP9U874_9BACT</name>